<keyword evidence="2" id="KW-0560">Oxidoreductase</keyword>
<proteinExistence type="inferred from homology"/>
<dbReference type="PANTHER" id="PTHR42760">
    <property type="entry name" value="SHORT-CHAIN DEHYDROGENASES/REDUCTASES FAMILY MEMBER"/>
    <property type="match status" value="1"/>
</dbReference>
<dbReference type="PANTHER" id="PTHR42760:SF132">
    <property type="entry name" value="SHORT-CHAIN DEHYDROGENASE_REDUCTASE FAMILY PROTEIN"/>
    <property type="match status" value="1"/>
</dbReference>
<dbReference type="CDD" id="cd05233">
    <property type="entry name" value="SDR_c"/>
    <property type="match status" value="1"/>
</dbReference>
<gene>
    <name evidence="3" type="ORF">A9A59_2129</name>
</gene>
<dbReference type="PRINTS" id="PR00080">
    <property type="entry name" value="SDRFAMILY"/>
</dbReference>
<dbReference type="PROSITE" id="PS00061">
    <property type="entry name" value="ADH_SHORT"/>
    <property type="match status" value="1"/>
</dbReference>
<comment type="similarity">
    <text evidence="1">Belongs to the short-chain dehydrogenases/reductases (SDR) family.</text>
</comment>
<dbReference type="AlphaFoldDB" id="A0A2A9HIA3"/>
<dbReference type="InterPro" id="IPR020904">
    <property type="entry name" value="Sc_DH/Rdtase_CS"/>
</dbReference>
<dbReference type="Gene3D" id="3.40.50.720">
    <property type="entry name" value="NAD(P)-binding Rossmann-like Domain"/>
    <property type="match status" value="1"/>
</dbReference>
<dbReference type="NCBIfam" id="NF005559">
    <property type="entry name" value="PRK07231.1"/>
    <property type="match status" value="1"/>
</dbReference>
<dbReference type="Proteomes" id="UP000223071">
    <property type="component" value="Unassembled WGS sequence"/>
</dbReference>
<evidence type="ECO:0000256" key="2">
    <source>
        <dbReference type="ARBA" id="ARBA00023002"/>
    </source>
</evidence>
<evidence type="ECO:0000256" key="1">
    <source>
        <dbReference type="ARBA" id="ARBA00006484"/>
    </source>
</evidence>
<dbReference type="Pfam" id="PF13561">
    <property type="entry name" value="adh_short_C2"/>
    <property type="match status" value="1"/>
</dbReference>
<evidence type="ECO:0000313" key="4">
    <source>
        <dbReference type="Proteomes" id="UP000223071"/>
    </source>
</evidence>
<dbReference type="SUPFAM" id="SSF51735">
    <property type="entry name" value="NAD(P)-binding Rossmann-fold domains"/>
    <property type="match status" value="1"/>
</dbReference>
<keyword evidence="4" id="KW-1185">Reference proteome</keyword>
<dbReference type="RefSeq" id="WP_098504235.1">
    <property type="nucleotide sequence ID" value="NZ_PDJQ01000001.1"/>
</dbReference>
<dbReference type="GO" id="GO:0016616">
    <property type="term" value="F:oxidoreductase activity, acting on the CH-OH group of donors, NAD or NADP as acceptor"/>
    <property type="evidence" value="ECO:0007669"/>
    <property type="project" value="TreeGrafter"/>
</dbReference>
<protein>
    <submittedName>
        <fullName evidence="3">NAD(P)-dependent dehydrogenase (Short-subunit alcohol dehydrogenase family)</fullName>
    </submittedName>
</protein>
<name>A0A2A9HIA3_TEPT2</name>
<accession>A0A2A9HIA3</accession>
<dbReference type="PRINTS" id="PR00081">
    <property type="entry name" value="GDHRDH"/>
</dbReference>
<dbReference type="FunFam" id="3.40.50.720:FF:000084">
    <property type="entry name" value="Short-chain dehydrogenase reductase"/>
    <property type="match status" value="1"/>
</dbReference>
<dbReference type="EMBL" id="PDJQ01000001">
    <property type="protein sequence ID" value="PFG74882.1"/>
    <property type="molecule type" value="Genomic_DNA"/>
</dbReference>
<evidence type="ECO:0000313" key="3">
    <source>
        <dbReference type="EMBL" id="PFG74882.1"/>
    </source>
</evidence>
<sequence>MVLERLRLDGPPRRVAIVTGGGRGLGKAMAIALAEAGADICIASRTRAQLEEAAAEIRAAGGREPLVVPTDVRVREQCDALIERTVEHFGRLDIMLNNAGIGDRRGAGNRIQDLDDADWQDTIEVNLYSTFYCSRAAVRQLLKQGTGGVIVNVASGTALRSSPQSLAYAAAKAGVISLTKSLAAQVVGENIRVNCIIPGFVAQAPAQSEEEASMRAQRGRFITVRRLGEAWELGPLAVFLCSDASSYITGESFVIDGGGLAGGVAPTGWVVAEPAEVRHG</sequence>
<comment type="caution">
    <text evidence="3">The sequence shown here is derived from an EMBL/GenBank/DDBJ whole genome shotgun (WGS) entry which is preliminary data.</text>
</comment>
<organism evidence="3 4">
    <name type="scientific">Tepidiforma thermophila (strain KCTC 52669 / CGMCC 1.13589 / G233)</name>
    <dbReference type="NCBI Taxonomy" id="2761530"/>
    <lineage>
        <taxon>Bacteria</taxon>
        <taxon>Bacillati</taxon>
        <taxon>Chloroflexota</taxon>
        <taxon>Tepidiformia</taxon>
        <taxon>Tepidiformales</taxon>
        <taxon>Tepidiformaceae</taxon>
        <taxon>Tepidiforma</taxon>
    </lineage>
</organism>
<dbReference type="InterPro" id="IPR002347">
    <property type="entry name" value="SDR_fam"/>
</dbReference>
<reference evidence="3 4" key="1">
    <citation type="submission" date="2017-09" db="EMBL/GenBank/DDBJ databases">
        <title>Sequencing the genomes of two abundant thermophiles in Great Basin hot springs: Thermocrinis jamiesonii and novel Chloroflexi Thermoflexus hugenholtzii.</title>
        <authorList>
            <person name="Hedlund B."/>
        </authorList>
    </citation>
    <scope>NUCLEOTIDE SEQUENCE [LARGE SCALE GENOMIC DNA]</scope>
    <source>
        <strain evidence="3 4">G233</strain>
    </source>
</reference>
<dbReference type="InterPro" id="IPR036291">
    <property type="entry name" value="NAD(P)-bd_dom_sf"/>
</dbReference>